<keyword evidence="2" id="KW-0479">Metal-binding</keyword>
<dbReference type="PANTHER" id="PTHR24394:SF29">
    <property type="entry name" value="MYONEURIN"/>
    <property type="match status" value="1"/>
</dbReference>
<reference evidence="11 12" key="1">
    <citation type="submission" date="2024-08" db="EMBL/GenBank/DDBJ databases">
        <title>Gnathostoma spinigerum genome.</title>
        <authorList>
            <person name="Gonzalez-Bertolin B."/>
            <person name="Monzon S."/>
            <person name="Zaballos A."/>
            <person name="Jimenez P."/>
            <person name="Dekumyoy P."/>
            <person name="Varona S."/>
            <person name="Cuesta I."/>
            <person name="Sumanam S."/>
            <person name="Adisakwattana P."/>
            <person name="Gasser R.B."/>
            <person name="Hernandez-Gonzalez A."/>
            <person name="Young N.D."/>
            <person name="Perteguer M.J."/>
        </authorList>
    </citation>
    <scope>NUCLEOTIDE SEQUENCE [LARGE SCALE GENOMIC DNA]</scope>
    <source>
        <strain evidence="11">AL3</strain>
        <tissue evidence="11">Liver</tissue>
    </source>
</reference>
<evidence type="ECO:0000256" key="8">
    <source>
        <dbReference type="SAM" id="Coils"/>
    </source>
</evidence>
<name>A0ABD6ECM3_9BILA</name>
<evidence type="ECO:0000256" key="4">
    <source>
        <dbReference type="ARBA" id="ARBA00022771"/>
    </source>
</evidence>
<feature type="domain" description="C2H2-type" evidence="10">
    <location>
        <begin position="405"/>
        <end position="432"/>
    </location>
</feature>
<protein>
    <recommendedName>
        <fullName evidence="10">C2H2-type domain-containing protein</fullName>
    </recommendedName>
</protein>
<dbReference type="GO" id="GO:0008270">
    <property type="term" value="F:zinc ion binding"/>
    <property type="evidence" value="ECO:0007669"/>
    <property type="project" value="UniProtKB-KW"/>
</dbReference>
<feature type="coiled-coil region" evidence="8">
    <location>
        <begin position="186"/>
        <end position="213"/>
    </location>
</feature>
<feature type="domain" description="C2H2-type" evidence="10">
    <location>
        <begin position="350"/>
        <end position="376"/>
    </location>
</feature>
<dbReference type="FunFam" id="3.30.160.60:FF:002343">
    <property type="entry name" value="Zinc finger protein 33A"/>
    <property type="match status" value="1"/>
</dbReference>
<organism evidence="11 12">
    <name type="scientific">Gnathostoma spinigerum</name>
    <dbReference type="NCBI Taxonomy" id="75299"/>
    <lineage>
        <taxon>Eukaryota</taxon>
        <taxon>Metazoa</taxon>
        <taxon>Ecdysozoa</taxon>
        <taxon>Nematoda</taxon>
        <taxon>Chromadorea</taxon>
        <taxon>Rhabditida</taxon>
        <taxon>Spirurina</taxon>
        <taxon>Gnathostomatomorpha</taxon>
        <taxon>Gnathostomatoidea</taxon>
        <taxon>Gnathostomatidae</taxon>
        <taxon>Gnathostoma</taxon>
    </lineage>
</organism>
<dbReference type="PANTHER" id="PTHR24394">
    <property type="entry name" value="ZINC FINGER PROTEIN"/>
    <property type="match status" value="1"/>
</dbReference>
<keyword evidence="5" id="KW-0862">Zinc</keyword>
<evidence type="ECO:0000256" key="7">
    <source>
        <dbReference type="PROSITE-ProRule" id="PRU00042"/>
    </source>
</evidence>
<keyword evidence="8" id="KW-0175">Coiled coil</keyword>
<keyword evidence="4 7" id="KW-0863">Zinc-finger</keyword>
<accession>A0ABD6ECM3</accession>
<evidence type="ECO:0000256" key="5">
    <source>
        <dbReference type="ARBA" id="ARBA00022833"/>
    </source>
</evidence>
<evidence type="ECO:0000256" key="6">
    <source>
        <dbReference type="ARBA" id="ARBA00023242"/>
    </source>
</evidence>
<evidence type="ECO:0000259" key="10">
    <source>
        <dbReference type="PROSITE" id="PS50157"/>
    </source>
</evidence>
<proteinExistence type="predicted"/>
<dbReference type="FunFam" id="3.30.160.60:FF:000100">
    <property type="entry name" value="Zinc finger 45-like"/>
    <property type="match status" value="1"/>
</dbReference>
<dbReference type="Gene3D" id="3.30.160.60">
    <property type="entry name" value="Classic Zinc Finger"/>
    <property type="match status" value="3"/>
</dbReference>
<dbReference type="SMART" id="SM00355">
    <property type="entry name" value="ZnF_C2H2"/>
    <property type="match status" value="4"/>
</dbReference>
<evidence type="ECO:0000256" key="2">
    <source>
        <dbReference type="ARBA" id="ARBA00022723"/>
    </source>
</evidence>
<dbReference type="PROSITE" id="PS00028">
    <property type="entry name" value="ZINC_FINGER_C2H2_1"/>
    <property type="match status" value="2"/>
</dbReference>
<sequence>MCSSLRRIALGIDTVNEEKDSNGFWTISAPVQSGPRVTVFIFRFETAVANPSSSDVMVCDSEISNNCVYTLWVSSEDDPSILYYCRLTNRLSFYHHYGNRLSYVLKSMIQSANLPRSCANHTQINRVGGIEFGLLIHTINGSLNHENFPSSIRLGFSPASDSEVKQHLLSYVDRLACDLLKEQWKRQTLEKDILNLRSQMEQMERNRLWQEKELDVLYSLIPSIPNVPVKQESQVNCIAEENAYISCLSSADSSQHSYVGSFPNRREAMVKDASISTQTEGSKSLLLGIASQYLCCLCPEEVTLANPEQMCEHFLSLHIDIERGTCRACSEQLSRVDPLTHIKIHLSRIYACEYCGKKGRKHYLKSHLRTHTGEKPYKCDICGRCFADPSTLRRHKLVHTGEKKHACPICGRCIARKDNVKAHIRSHIKDGKPKRRRRPVSLKKLDNQQSTNLLLPSNPTFVDSKEVQKCLLLRLQEANEKISPEKLQVIHDKIAKTERYIGLLHKLHSEMISLQQRSRGLLQRCAALKTDPS</sequence>
<dbReference type="GO" id="GO:0005634">
    <property type="term" value="C:nucleus"/>
    <property type="evidence" value="ECO:0007669"/>
    <property type="project" value="UniProtKB-SubCell"/>
</dbReference>
<dbReference type="InterPro" id="IPR036236">
    <property type="entry name" value="Znf_C2H2_sf"/>
</dbReference>
<feature type="domain" description="C2H2-type" evidence="10">
    <location>
        <begin position="377"/>
        <end position="404"/>
    </location>
</feature>
<dbReference type="EMBL" id="JBGFUD010000724">
    <property type="protein sequence ID" value="MFH4975116.1"/>
    <property type="molecule type" value="Genomic_DNA"/>
</dbReference>
<evidence type="ECO:0000256" key="3">
    <source>
        <dbReference type="ARBA" id="ARBA00022737"/>
    </source>
</evidence>
<dbReference type="Pfam" id="PF00096">
    <property type="entry name" value="zf-C2H2"/>
    <property type="match status" value="2"/>
</dbReference>
<keyword evidence="12" id="KW-1185">Reference proteome</keyword>
<dbReference type="Proteomes" id="UP001608902">
    <property type="component" value="Unassembled WGS sequence"/>
</dbReference>
<feature type="compositionally biased region" description="Basic residues" evidence="9">
    <location>
        <begin position="432"/>
        <end position="441"/>
    </location>
</feature>
<dbReference type="AlphaFoldDB" id="A0ABD6ECM3"/>
<gene>
    <name evidence="11" type="ORF">AB6A40_001825</name>
</gene>
<dbReference type="PROSITE" id="PS50157">
    <property type="entry name" value="ZINC_FINGER_C2H2_2"/>
    <property type="match status" value="3"/>
</dbReference>
<evidence type="ECO:0000313" key="12">
    <source>
        <dbReference type="Proteomes" id="UP001608902"/>
    </source>
</evidence>
<evidence type="ECO:0000256" key="9">
    <source>
        <dbReference type="SAM" id="MobiDB-lite"/>
    </source>
</evidence>
<comment type="caution">
    <text evidence="11">The sequence shown here is derived from an EMBL/GenBank/DDBJ whole genome shotgun (WGS) entry which is preliminary data.</text>
</comment>
<evidence type="ECO:0000256" key="1">
    <source>
        <dbReference type="ARBA" id="ARBA00004123"/>
    </source>
</evidence>
<keyword evidence="3" id="KW-0677">Repeat</keyword>
<dbReference type="SUPFAM" id="SSF57667">
    <property type="entry name" value="beta-beta-alpha zinc fingers"/>
    <property type="match status" value="1"/>
</dbReference>
<feature type="region of interest" description="Disordered" evidence="9">
    <location>
        <begin position="427"/>
        <end position="449"/>
    </location>
</feature>
<comment type="subcellular location">
    <subcellularLocation>
        <location evidence="1">Nucleus</location>
    </subcellularLocation>
</comment>
<evidence type="ECO:0000313" key="11">
    <source>
        <dbReference type="EMBL" id="MFH4975116.1"/>
    </source>
</evidence>
<keyword evidence="6" id="KW-0539">Nucleus</keyword>
<dbReference type="InterPro" id="IPR013087">
    <property type="entry name" value="Znf_C2H2_type"/>
</dbReference>